<proteinExistence type="predicted"/>
<dbReference type="NCBIfam" id="NF008528">
    <property type="entry name" value="PRK11463.1-2"/>
    <property type="match status" value="1"/>
</dbReference>
<sequence length="158" mass="17659">MPRAVLFILALFVIEILVLIKVGSYLGAITTVSLMFTMMVLGIFLIRVRLKMLMDALHHEPKISASLIWLPLAGVMFIFPGFVSDLLGLLLLIPAVQKFLAKRFFIKSKVFGNFTYYGDFTSASKKGDGDVIDGEFTEIKEDNSLLGKTEDKDFSKKT</sequence>
<keyword evidence="1" id="KW-0472">Membrane</keyword>
<dbReference type="HOGENOM" id="CLU_085083_0_1_6"/>
<reference evidence="2 3" key="1">
    <citation type="submission" date="2011-01" db="EMBL/GenBank/DDBJ databases">
        <authorList>
            <person name="Weinstock G."/>
            <person name="Sodergren E."/>
            <person name="Clifton S."/>
            <person name="Fulton L."/>
            <person name="Fulton B."/>
            <person name="Courtney L."/>
            <person name="Fronick C."/>
            <person name="Harrison M."/>
            <person name="Strong C."/>
            <person name="Farmer C."/>
            <person name="Delahaunty K."/>
            <person name="Markovic C."/>
            <person name="Hall O."/>
            <person name="Minx P."/>
            <person name="Tomlinson C."/>
            <person name="Mitreva M."/>
            <person name="Hou S."/>
            <person name="Chen J."/>
            <person name="Wollam A."/>
            <person name="Pepin K.H."/>
            <person name="Johnson M."/>
            <person name="Bhonagiri V."/>
            <person name="Zhang X."/>
            <person name="Suruliraj S."/>
            <person name="Warren W."/>
            <person name="Chinwalla A."/>
            <person name="Mardis E.R."/>
            <person name="Wilson R.K."/>
        </authorList>
    </citation>
    <scope>NUCLEOTIDE SEQUENCE [LARGE SCALE GENOMIC DNA]</scope>
    <source>
        <strain evidence="3">DSM 22608 / JCM 16073 / KCTC 15190 / YIT 12066</strain>
    </source>
</reference>
<dbReference type="PANTHER" id="PTHR35335">
    <property type="entry name" value="UPF0716 PROTEIN FXSA"/>
    <property type="match status" value="1"/>
</dbReference>
<keyword evidence="1" id="KW-0812">Transmembrane</keyword>
<dbReference type="Pfam" id="PF04186">
    <property type="entry name" value="FxsA"/>
    <property type="match status" value="1"/>
</dbReference>
<keyword evidence="3" id="KW-1185">Reference proteome</keyword>
<dbReference type="Proteomes" id="UP000018458">
    <property type="component" value="Unassembled WGS sequence"/>
</dbReference>
<dbReference type="OrthoDB" id="9792788at2"/>
<evidence type="ECO:0000313" key="3">
    <source>
        <dbReference type="Proteomes" id="UP000018458"/>
    </source>
</evidence>
<protein>
    <submittedName>
        <fullName evidence="2">FxsA cytoplasmic membrane protein</fullName>
    </submittedName>
</protein>
<feature type="transmembrane region" description="Helical" evidence="1">
    <location>
        <begin position="67"/>
        <end position="93"/>
    </location>
</feature>
<evidence type="ECO:0000313" key="2">
    <source>
        <dbReference type="EMBL" id="EFY06802.1"/>
    </source>
</evidence>
<gene>
    <name evidence="2" type="ORF">HMPREF9444_01419</name>
</gene>
<comment type="caution">
    <text evidence="2">The sequence shown here is derived from an EMBL/GenBank/DDBJ whole genome shotgun (WGS) entry which is preliminary data.</text>
</comment>
<dbReference type="AlphaFoldDB" id="E8LL14"/>
<dbReference type="PANTHER" id="PTHR35335:SF1">
    <property type="entry name" value="UPF0716 PROTEIN FXSA"/>
    <property type="match status" value="1"/>
</dbReference>
<feature type="transmembrane region" description="Helical" evidence="1">
    <location>
        <begin position="28"/>
        <end position="46"/>
    </location>
</feature>
<dbReference type="GO" id="GO:0016020">
    <property type="term" value="C:membrane"/>
    <property type="evidence" value="ECO:0007669"/>
    <property type="project" value="InterPro"/>
</dbReference>
<keyword evidence="1" id="KW-1133">Transmembrane helix</keyword>
<evidence type="ECO:0000256" key="1">
    <source>
        <dbReference type="SAM" id="Phobius"/>
    </source>
</evidence>
<dbReference type="EMBL" id="AEVO01000080">
    <property type="protein sequence ID" value="EFY06802.1"/>
    <property type="molecule type" value="Genomic_DNA"/>
</dbReference>
<accession>E8LL14</accession>
<dbReference type="eggNOG" id="COG3030">
    <property type="taxonomic scope" value="Bacteria"/>
</dbReference>
<dbReference type="RefSeq" id="WP_009143602.1">
    <property type="nucleotide sequence ID" value="NZ_GL831014.1"/>
</dbReference>
<dbReference type="InterPro" id="IPR007313">
    <property type="entry name" value="FxsA"/>
</dbReference>
<dbReference type="STRING" id="762983.HMPREF9444_01419"/>
<name>E8LL14_SUCHY</name>
<organism evidence="2 3">
    <name type="scientific">Succinatimonas hippei (strain DSM 22608 / JCM 16073 / KCTC 15190 / YIT 12066)</name>
    <dbReference type="NCBI Taxonomy" id="762983"/>
    <lineage>
        <taxon>Bacteria</taxon>
        <taxon>Pseudomonadati</taxon>
        <taxon>Pseudomonadota</taxon>
        <taxon>Gammaproteobacteria</taxon>
        <taxon>Aeromonadales</taxon>
        <taxon>Succinivibrionaceae</taxon>
        <taxon>Succinatimonas</taxon>
    </lineage>
</organism>